<dbReference type="AlphaFoldDB" id="A0A9Q0MDV7"/>
<proteinExistence type="predicted"/>
<evidence type="ECO:0000313" key="2">
    <source>
        <dbReference type="Proteomes" id="UP001142055"/>
    </source>
</evidence>
<reference evidence="1" key="1">
    <citation type="submission" date="2022-12" db="EMBL/GenBank/DDBJ databases">
        <title>Genome assemblies of Blomia tropicalis.</title>
        <authorList>
            <person name="Cui Y."/>
        </authorList>
    </citation>
    <scope>NUCLEOTIDE SEQUENCE</scope>
    <source>
        <tissue evidence="1">Adult mites</tissue>
    </source>
</reference>
<evidence type="ECO:0000313" key="1">
    <source>
        <dbReference type="EMBL" id="KAJ6224070.1"/>
    </source>
</evidence>
<gene>
    <name evidence="1" type="ORF">RDWZM_002615</name>
</gene>
<keyword evidence="2" id="KW-1185">Reference proteome</keyword>
<dbReference type="EMBL" id="JAPWDV010000001">
    <property type="protein sequence ID" value="KAJ6224070.1"/>
    <property type="molecule type" value="Genomic_DNA"/>
</dbReference>
<protein>
    <submittedName>
        <fullName evidence="1">Uncharacterized protein</fullName>
    </submittedName>
</protein>
<name>A0A9Q0MDV7_BLOTA</name>
<sequence length="297" mass="34873">MSSIKQQRSSSRMANEAVEDKMNQINTSNHTKPSLIKHQQMLKTYGRHTHRFEQLFCIGDYEQPPQQQILGMNVDDHNQKYCDSSSSSLANHFDVDMVCGYSSMESIPLPSNRFVRYLLFGSIRQQPNQQTQLPAEEHDQIDKDNYVERNYILVTNQYLTYDRNVSAIDDIIGLLILVNRYNTTMMRMFTVHERRRQLMVRSDWRQLNLLNVFKSNGTDTSTLEDMKCNETYHIRLIIFDRNIISDIGTRLNLPFEVFADDQPIEHLINQPLTITNEIHQNSIFLYNDVIEVFGFHI</sequence>
<accession>A0A9Q0MDV7</accession>
<comment type="caution">
    <text evidence="1">The sequence shown here is derived from an EMBL/GenBank/DDBJ whole genome shotgun (WGS) entry which is preliminary data.</text>
</comment>
<dbReference type="Proteomes" id="UP001142055">
    <property type="component" value="Chromosome 1"/>
</dbReference>
<organism evidence="1 2">
    <name type="scientific">Blomia tropicalis</name>
    <name type="common">Mite</name>
    <dbReference type="NCBI Taxonomy" id="40697"/>
    <lineage>
        <taxon>Eukaryota</taxon>
        <taxon>Metazoa</taxon>
        <taxon>Ecdysozoa</taxon>
        <taxon>Arthropoda</taxon>
        <taxon>Chelicerata</taxon>
        <taxon>Arachnida</taxon>
        <taxon>Acari</taxon>
        <taxon>Acariformes</taxon>
        <taxon>Sarcoptiformes</taxon>
        <taxon>Astigmata</taxon>
        <taxon>Glycyphagoidea</taxon>
        <taxon>Echimyopodidae</taxon>
        <taxon>Blomia</taxon>
    </lineage>
</organism>